<evidence type="ECO:0000313" key="3">
    <source>
        <dbReference type="Proteomes" id="UP001549691"/>
    </source>
</evidence>
<evidence type="ECO:0000256" key="1">
    <source>
        <dbReference type="SAM" id="SignalP"/>
    </source>
</evidence>
<comment type="caution">
    <text evidence="2">The sequence shown here is derived from an EMBL/GenBank/DDBJ whole genome shotgun (WGS) entry which is preliminary data.</text>
</comment>
<evidence type="ECO:0000313" key="2">
    <source>
        <dbReference type="EMBL" id="MET7013336.1"/>
    </source>
</evidence>
<evidence type="ECO:0008006" key="4">
    <source>
        <dbReference type="Google" id="ProtNLM"/>
    </source>
</evidence>
<protein>
    <recommendedName>
        <fullName evidence="4">Lipoprotein</fullName>
    </recommendedName>
</protein>
<sequence length="173" mass="18881">MKFIIRCSALLSFLALFAGCSTITIQFSPMKEADESQPRAKLRVLANSWVKGIPNRDCVDRSAPGAGTVYGGLLGSDGYKGRSLDMPFRPTSVNASNIAEMYVAADKPIALSLVVADGAYVICILSGSFVPEKDKNYEARLFWDWSQKKCTFNLDELGDLKIPVKISKADSCK</sequence>
<accession>A0ABV2THE7</accession>
<feature type="chain" id="PRO_5046593267" description="Lipoprotein" evidence="1">
    <location>
        <begin position="19"/>
        <end position="173"/>
    </location>
</feature>
<dbReference type="RefSeq" id="WP_354599799.1">
    <property type="nucleotide sequence ID" value="NZ_JBEWZI010000003.1"/>
</dbReference>
<organism evidence="2 3">
    <name type="scientific">Uliginosibacterium flavum</name>
    <dbReference type="NCBI Taxonomy" id="1396831"/>
    <lineage>
        <taxon>Bacteria</taxon>
        <taxon>Pseudomonadati</taxon>
        <taxon>Pseudomonadota</taxon>
        <taxon>Betaproteobacteria</taxon>
        <taxon>Rhodocyclales</taxon>
        <taxon>Zoogloeaceae</taxon>
        <taxon>Uliginosibacterium</taxon>
    </lineage>
</organism>
<dbReference type="PROSITE" id="PS51257">
    <property type="entry name" value="PROKAR_LIPOPROTEIN"/>
    <property type="match status" value="1"/>
</dbReference>
<proteinExistence type="predicted"/>
<keyword evidence="3" id="KW-1185">Reference proteome</keyword>
<dbReference type="Proteomes" id="UP001549691">
    <property type="component" value="Unassembled WGS sequence"/>
</dbReference>
<reference evidence="2 3" key="1">
    <citation type="submission" date="2024-07" db="EMBL/GenBank/DDBJ databases">
        <title>Uliginosibacterium flavum JJ3220;KACC:17644.</title>
        <authorList>
            <person name="Kim M.K."/>
        </authorList>
    </citation>
    <scope>NUCLEOTIDE SEQUENCE [LARGE SCALE GENOMIC DNA]</scope>
    <source>
        <strain evidence="2 3">KACC:17644</strain>
    </source>
</reference>
<dbReference type="EMBL" id="JBEWZI010000003">
    <property type="protein sequence ID" value="MET7013336.1"/>
    <property type="molecule type" value="Genomic_DNA"/>
</dbReference>
<name>A0ABV2THE7_9RHOO</name>
<gene>
    <name evidence="2" type="ORF">ABXR19_03980</name>
</gene>
<feature type="signal peptide" evidence="1">
    <location>
        <begin position="1"/>
        <end position="18"/>
    </location>
</feature>
<keyword evidence="1" id="KW-0732">Signal</keyword>